<organism evidence="3">
    <name type="scientific">Perkinsus marinus (strain ATCC 50983 / TXsc)</name>
    <dbReference type="NCBI Taxonomy" id="423536"/>
    <lineage>
        <taxon>Eukaryota</taxon>
        <taxon>Sar</taxon>
        <taxon>Alveolata</taxon>
        <taxon>Perkinsozoa</taxon>
        <taxon>Perkinsea</taxon>
        <taxon>Perkinsida</taxon>
        <taxon>Perkinsidae</taxon>
        <taxon>Perkinsus</taxon>
    </lineage>
</organism>
<name>C5LKZ8_PERM5</name>
<dbReference type="RefSeq" id="XP_002769844.1">
    <property type="nucleotide sequence ID" value="XM_002769798.1"/>
</dbReference>
<feature type="region of interest" description="Disordered" evidence="1">
    <location>
        <begin position="1"/>
        <end position="39"/>
    </location>
</feature>
<gene>
    <name evidence="2" type="ORF">Pmar_PMAR005903</name>
</gene>
<dbReference type="GeneID" id="9047712"/>
<evidence type="ECO:0000313" key="2">
    <source>
        <dbReference type="EMBL" id="EER02562.1"/>
    </source>
</evidence>
<feature type="compositionally biased region" description="Basic and acidic residues" evidence="1">
    <location>
        <begin position="29"/>
        <end position="39"/>
    </location>
</feature>
<dbReference type="AlphaFoldDB" id="C5LKZ8"/>
<proteinExistence type="predicted"/>
<dbReference type="Proteomes" id="UP000007800">
    <property type="component" value="Unassembled WGS sequence"/>
</dbReference>
<feature type="region of interest" description="Disordered" evidence="1">
    <location>
        <begin position="133"/>
        <end position="187"/>
    </location>
</feature>
<dbReference type="InParanoid" id="C5LKZ8"/>
<accession>C5LKZ8</accession>
<dbReference type="EMBL" id="GG683038">
    <property type="protein sequence ID" value="EER02562.1"/>
    <property type="molecule type" value="Genomic_DNA"/>
</dbReference>
<protein>
    <submittedName>
        <fullName evidence="2">Uncharacterized protein</fullName>
    </submittedName>
</protein>
<feature type="compositionally biased region" description="Basic and acidic residues" evidence="1">
    <location>
        <begin position="133"/>
        <end position="150"/>
    </location>
</feature>
<evidence type="ECO:0000256" key="1">
    <source>
        <dbReference type="SAM" id="MobiDB-lite"/>
    </source>
</evidence>
<reference evidence="2 3" key="1">
    <citation type="submission" date="2008-07" db="EMBL/GenBank/DDBJ databases">
        <authorList>
            <person name="El-Sayed N."/>
            <person name="Caler E."/>
            <person name="Inman J."/>
            <person name="Amedeo P."/>
            <person name="Hass B."/>
            <person name="Wortman J."/>
        </authorList>
    </citation>
    <scope>NUCLEOTIDE SEQUENCE [LARGE SCALE GENOMIC DNA]</scope>
    <source>
        <strain evidence="3">ATCC 50983 / TXsc</strain>
    </source>
</reference>
<sequence length="187" mass="20914">MSNVSASAKRRARAKNTKERLFAGANDAEGDRSKPEDRCGQLKETRNVDQLAREISALKDSIADRNMLRESLEKVQTASEDCEQKMQKLKVQLQRASDDLGCAKAARVHAEKESISLSIQVQEKTRELKRVQAELDEAQRGKEQLQHEAESTMSHAGVRDQHGSHDTSPSPAVYLCVGRNPENTLQY</sequence>
<keyword evidence="3" id="KW-1185">Reference proteome</keyword>
<evidence type="ECO:0000313" key="3">
    <source>
        <dbReference type="Proteomes" id="UP000007800"/>
    </source>
</evidence>